<dbReference type="CDD" id="cd00048">
    <property type="entry name" value="DSRM_SF"/>
    <property type="match status" value="1"/>
</dbReference>
<dbReference type="Pfam" id="PF00035">
    <property type="entry name" value="dsrm"/>
    <property type="match status" value="1"/>
</dbReference>
<evidence type="ECO:0000313" key="3">
    <source>
        <dbReference type="EMBL" id="RUO96869.1"/>
    </source>
</evidence>
<proteinExistence type="predicted"/>
<dbReference type="GO" id="GO:0003723">
    <property type="term" value="F:RNA binding"/>
    <property type="evidence" value="ECO:0007669"/>
    <property type="project" value="UniProtKB-UniRule"/>
</dbReference>
<dbReference type="EMBL" id="RBNI01019309">
    <property type="protein sequence ID" value="RUO96869.1"/>
    <property type="molecule type" value="Genomic_DNA"/>
</dbReference>
<comment type="caution">
    <text evidence="3">The sequence shown here is derived from an EMBL/GenBank/DDBJ whole genome shotgun (WGS) entry which is preliminary data.</text>
</comment>
<evidence type="ECO:0000259" key="2">
    <source>
        <dbReference type="PROSITE" id="PS50137"/>
    </source>
</evidence>
<dbReference type="Gene3D" id="3.30.160.20">
    <property type="match status" value="1"/>
</dbReference>
<dbReference type="OrthoDB" id="2396234at2759"/>
<protein>
    <recommendedName>
        <fullName evidence="2">DRBM domain-containing protein</fullName>
    </recommendedName>
</protein>
<gene>
    <name evidence="3" type="ORF">BC936DRAFT_141323</name>
</gene>
<evidence type="ECO:0000313" key="4">
    <source>
        <dbReference type="Proteomes" id="UP000268093"/>
    </source>
</evidence>
<keyword evidence="1" id="KW-0694">RNA-binding</keyword>
<accession>A0A433A2F3</accession>
<name>A0A433A2F3_9FUNG</name>
<organism evidence="3 4">
    <name type="scientific">Jimgerdemannia flammicorona</name>
    <dbReference type="NCBI Taxonomy" id="994334"/>
    <lineage>
        <taxon>Eukaryota</taxon>
        <taxon>Fungi</taxon>
        <taxon>Fungi incertae sedis</taxon>
        <taxon>Mucoromycota</taxon>
        <taxon>Mucoromycotina</taxon>
        <taxon>Endogonomycetes</taxon>
        <taxon>Endogonales</taxon>
        <taxon>Endogonaceae</taxon>
        <taxon>Jimgerdemannia</taxon>
    </lineage>
</organism>
<feature type="domain" description="DRBM" evidence="2">
    <location>
        <begin position="9"/>
        <end position="78"/>
    </location>
</feature>
<dbReference type="PROSITE" id="PS50137">
    <property type="entry name" value="DS_RBD"/>
    <property type="match status" value="1"/>
</dbReference>
<dbReference type="InterPro" id="IPR014720">
    <property type="entry name" value="dsRBD_dom"/>
</dbReference>
<keyword evidence="4" id="KW-1185">Reference proteome</keyword>
<evidence type="ECO:0000256" key="1">
    <source>
        <dbReference type="PROSITE-ProRule" id="PRU00266"/>
    </source>
</evidence>
<feature type="non-terminal residue" evidence="3">
    <location>
        <position position="138"/>
    </location>
</feature>
<dbReference type="Proteomes" id="UP000268093">
    <property type="component" value="Unassembled WGS sequence"/>
</dbReference>
<reference evidence="3 4" key="1">
    <citation type="journal article" date="2018" name="New Phytol.">
        <title>Phylogenomics of Endogonaceae and evolution of mycorrhizas within Mucoromycota.</title>
        <authorList>
            <person name="Chang Y."/>
            <person name="Desiro A."/>
            <person name="Na H."/>
            <person name="Sandor L."/>
            <person name="Lipzen A."/>
            <person name="Clum A."/>
            <person name="Barry K."/>
            <person name="Grigoriev I.V."/>
            <person name="Martin F.M."/>
            <person name="Stajich J.E."/>
            <person name="Smith M.E."/>
            <person name="Bonito G."/>
            <person name="Spatafora J.W."/>
        </authorList>
    </citation>
    <scope>NUCLEOTIDE SEQUENCE [LARGE SCALE GENOMIC DNA]</scope>
    <source>
        <strain evidence="3 4">GMNB39</strain>
    </source>
</reference>
<dbReference type="SUPFAM" id="SSF54768">
    <property type="entry name" value="dsRNA-binding domain-like"/>
    <property type="match status" value="1"/>
</dbReference>
<sequence length="138" mass="15587">MDGQRAVKTPVDLLVAYCKVNNLFPPDFKLEPTRTTHTPRYQCTVQVGNAVFESPSDFACKSDARQSVARLALNSIHGGDDADPVHQIRGSRPDGDFQSAWGNLWMPYWTNYEILMERFRSLGGFTWTYVLNEVAKGE</sequence>
<dbReference type="AlphaFoldDB" id="A0A433A2F3"/>